<dbReference type="GO" id="GO:0016887">
    <property type="term" value="F:ATP hydrolysis activity"/>
    <property type="evidence" value="ECO:0007669"/>
    <property type="project" value="InterPro"/>
</dbReference>
<feature type="transmembrane region" description="Helical" evidence="10">
    <location>
        <begin position="482"/>
        <end position="506"/>
    </location>
</feature>
<feature type="region of interest" description="Disordered" evidence="9">
    <location>
        <begin position="1"/>
        <end position="24"/>
    </location>
</feature>
<proteinExistence type="inferred from homology"/>
<feature type="transmembrane region" description="Helical" evidence="10">
    <location>
        <begin position="626"/>
        <end position="647"/>
    </location>
</feature>
<feature type="transmembrane region" description="Helical" evidence="10">
    <location>
        <begin position="1428"/>
        <end position="1448"/>
    </location>
</feature>
<comment type="similarity">
    <text evidence="2">Belongs to the ABC transporter superfamily. ABCG family. PDR (TC 3.A.1.205) subfamily.</text>
</comment>
<dbReference type="OrthoDB" id="245989at2759"/>
<evidence type="ECO:0000256" key="7">
    <source>
        <dbReference type="ARBA" id="ARBA00022989"/>
    </source>
</evidence>
<dbReference type="GO" id="GO:0005524">
    <property type="term" value="F:ATP binding"/>
    <property type="evidence" value="ECO:0007669"/>
    <property type="project" value="UniProtKB-KW"/>
</dbReference>
<feature type="transmembrane region" description="Helical" evidence="10">
    <location>
        <begin position="1274"/>
        <end position="1297"/>
    </location>
</feature>
<dbReference type="Pfam" id="PF06422">
    <property type="entry name" value="PDR_CDR"/>
    <property type="match status" value="1"/>
</dbReference>
<dbReference type="CDD" id="cd03232">
    <property type="entry name" value="ABCG_PDR_domain2"/>
    <property type="match status" value="1"/>
</dbReference>
<keyword evidence="13" id="KW-1185">Reference proteome</keyword>
<dbReference type="FunCoup" id="A0A0C3HDU6">
    <property type="interactions" value="401"/>
</dbReference>
<dbReference type="PROSITE" id="PS50893">
    <property type="entry name" value="ABC_TRANSPORTER_2"/>
    <property type="match status" value="2"/>
</dbReference>
<feature type="transmembrane region" description="Helical" evidence="10">
    <location>
        <begin position="595"/>
        <end position="614"/>
    </location>
</feature>
<evidence type="ECO:0000256" key="4">
    <source>
        <dbReference type="ARBA" id="ARBA00022692"/>
    </source>
</evidence>
<feature type="transmembrane region" description="Helical" evidence="10">
    <location>
        <begin position="1309"/>
        <end position="1332"/>
    </location>
</feature>
<dbReference type="InterPro" id="IPR029481">
    <property type="entry name" value="ABC_trans_N"/>
</dbReference>
<dbReference type="STRING" id="913774.A0A0C3HDU6"/>
<evidence type="ECO:0000256" key="10">
    <source>
        <dbReference type="SAM" id="Phobius"/>
    </source>
</evidence>
<dbReference type="SUPFAM" id="SSF52540">
    <property type="entry name" value="P-loop containing nucleoside triphosphate hydrolases"/>
    <property type="match status" value="2"/>
</dbReference>
<dbReference type="CDD" id="cd03233">
    <property type="entry name" value="ABCG_PDR_domain1"/>
    <property type="match status" value="1"/>
</dbReference>
<accession>A0A0C3HDU6</accession>
<dbReference type="PROSITE" id="PS00211">
    <property type="entry name" value="ABC_TRANSPORTER_1"/>
    <property type="match status" value="1"/>
</dbReference>
<dbReference type="Pfam" id="PF00005">
    <property type="entry name" value="ABC_tran"/>
    <property type="match status" value="2"/>
</dbReference>
<dbReference type="FunFam" id="3.40.50.300:FF:000054">
    <property type="entry name" value="ABC multidrug transporter atrF"/>
    <property type="match status" value="1"/>
</dbReference>
<dbReference type="GO" id="GO:0016020">
    <property type="term" value="C:membrane"/>
    <property type="evidence" value="ECO:0007669"/>
    <property type="project" value="UniProtKB-SubCell"/>
</dbReference>
<dbReference type="EMBL" id="KN832876">
    <property type="protein sequence ID" value="KIN01375.1"/>
    <property type="molecule type" value="Genomic_DNA"/>
</dbReference>
<evidence type="ECO:0000256" key="5">
    <source>
        <dbReference type="ARBA" id="ARBA00022741"/>
    </source>
</evidence>
<dbReference type="InterPro" id="IPR027417">
    <property type="entry name" value="P-loop_NTPase"/>
</dbReference>
<sequence length="1459" mass="163699">MEKEKLQHSESTDASSTFDPEESKEAVLDLARAVTQQSLKDSNGEYINPFLGSSGNPALDPLSGKFSARAWCKALLAIQSRDPERYPERTAGVAYKNLSVHGFGVPTDYQKTFGNYPLEIGGLFQRLIGKRQKTKIQILRDFDGLVRSGEMLVVLGRPGSGCSTLLKTIAGETDGFFVDERTHLNYQGIPASQMHNDFRGECIYQAEVDVHFPQMTVGQTLGFAARARAPRNRFPGVSREVYADHMRDVIMAIFGLSHTIDTKVGNDFVRGISGGERKRVSIAEAALGQSPLQCWDNSTRGLDSATALEFVKTLRISTEMSGATAIVAIYQASQSIYDVFDKVVVLYEGRQIYFGEKTAAKRYFIDMGFDCPTRQTTADFLTSITSPAERVIRPGFEMKVPHTPDEFAAVWQKSEDRAQLLREIDEFDRQYPIGGEQVEKFKVSRKATQAKGQRIKSPYTLSVPMQVKLCTRRGFQRLQGDMSLLFTGLFGQSALALIISSVFYNLQNNTATLFSRGALLFFAILMAAFQSSLEILTLYAQRPIVEKHAKYAFYHPFAEAIASMLTDLPNKIGTAIVFDLALYFMTNLRRTPGHFFVFFLFSFLCTLAMSMFFRSIASLSRTLSQAMAPAAVVILALIIYTGFAIPITNMHPWFRWINYLDPVSYAFEALMINEFHNRQIECLTFVPTGPGYENVDPLQRICSTTGSQAGASFVDGDTYIEVNYRYHHTHLWRNLGILIAFIIFGLFVYLASTEYISAKKSKGEVLLFRRGRVPDLGPKPDEESNIEDRPNAELVLSRERTVPEAPPSIQKQTAVFHWSSVNFDIKIKGEARRLLDDVDGWVKPGTLTALMGVSGAGKTTLLDVLASRTTIGVVTGEMLVDGQQRDTGFQRKTGYVQQQDLHLATSTVREALSFSAVLRQPAATPYAEKLAYVDEIIKVLEMESYADAVVGVPGEGLNVEQRKRLTIGVEMAAKPDLLLFLDEPTSGLDSQTAWSICTLLRKLVDNGQAILCTIHQPSAILFQEFDRLLFLASGGKTVYFGEIGENSKTLTDYFERNGSRKFLPEENPAEVMLEVIGAAPGSETTIDWPQVWRDSEERRAIKATLAEMKEKLPQTTVVQDDPASLFEYAAPFYLQLWVVVVRVFQQYWRTPSYLYSKTVLCTAVGLFIGFSFWRSPTSIQGMTDQLFSIFMLITIFGNLTQQIMPHFVTQRALYEARERASKTYSWQVFILSNIAVEIPWNSLMAVIMFFSWYYPIGLYRNAEPTDTVTERSGLMFLFIWAFLLFTSTFTDLVVAGIETAETAGNVAQLLFSLTLIFCGVLASPSTMPRFWIFMYRISPFTYLVSGMMSTGLANTKVVCADIEYLHFNPPPGETCQSYLNSYIDIAGGYLKAGTENSTSQCDFCTLADTNVFLAGVNSYYDQRWNDFAYLWAFIIFNIFGAIGMYWLVRVPKKPKQKKE</sequence>
<dbReference type="PANTHER" id="PTHR19241">
    <property type="entry name" value="ATP-BINDING CASSETTE TRANSPORTER"/>
    <property type="match status" value="1"/>
</dbReference>
<organism evidence="12 13">
    <name type="scientific">Oidiodendron maius (strain Zn)</name>
    <dbReference type="NCBI Taxonomy" id="913774"/>
    <lineage>
        <taxon>Eukaryota</taxon>
        <taxon>Fungi</taxon>
        <taxon>Dikarya</taxon>
        <taxon>Ascomycota</taxon>
        <taxon>Pezizomycotina</taxon>
        <taxon>Leotiomycetes</taxon>
        <taxon>Leotiomycetes incertae sedis</taxon>
        <taxon>Myxotrichaceae</taxon>
        <taxon>Oidiodendron</taxon>
    </lineage>
</organism>
<feature type="transmembrane region" description="Helical" evidence="10">
    <location>
        <begin position="1125"/>
        <end position="1144"/>
    </location>
</feature>
<dbReference type="InterPro" id="IPR013525">
    <property type="entry name" value="ABC2_TM"/>
</dbReference>
<dbReference type="Pfam" id="PF14510">
    <property type="entry name" value="ABC_trans_N"/>
    <property type="match status" value="1"/>
</dbReference>
<feature type="domain" description="ABC transporter" evidence="11">
    <location>
        <begin position="816"/>
        <end position="1058"/>
    </location>
</feature>
<dbReference type="InParanoid" id="A0A0C3HDU6"/>
<dbReference type="Gene3D" id="3.40.50.300">
    <property type="entry name" value="P-loop containing nucleotide triphosphate hydrolases"/>
    <property type="match status" value="2"/>
</dbReference>
<dbReference type="InterPro" id="IPR043926">
    <property type="entry name" value="ABCG_dom"/>
</dbReference>
<evidence type="ECO:0000313" key="12">
    <source>
        <dbReference type="EMBL" id="KIN01375.1"/>
    </source>
</evidence>
<feature type="transmembrane region" description="Helical" evidence="10">
    <location>
        <begin position="1153"/>
        <end position="1173"/>
    </location>
</feature>
<evidence type="ECO:0000256" key="8">
    <source>
        <dbReference type="ARBA" id="ARBA00023136"/>
    </source>
</evidence>
<evidence type="ECO:0000256" key="6">
    <source>
        <dbReference type="ARBA" id="ARBA00022840"/>
    </source>
</evidence>
<keyword evidence="6" id="KW-0067">ATP-binding</keyword>
<feature type="transmembrane region" description="Helical" evidence="10">
    <location>
        <begin position="1185"/>
        <end position="1208"/>
    </location>
</feature>
<dbReference type="HOGENOM" id="CLU_000604_35_6_1"/>
<feature type="domain" description="ABC transporter" evidence="11">
    <location>
        <begin position="118"/>
        <end position="373"/>
    </location>
</feature>
<keyword evidence="8 10" id="KW-0472">Membrane</keyword>
<feature type="transmembrane region" description="Helical" evidence="10">
    <location>
        <begin position="1228"/>
        <end position="1254"/>
    </location>
</feature>
<dbReference type="Pfam" id="PF19055">
    <property type="entry name" value="ABC2_membrane_7"/>
    <property type="match status" value="1"/>
</dbReference>
<gene>
    <name evidence="12" type="ORF">OIDMADRAFT_163839</name>
</gene>
<dbReference type="Pfam" id="PF01061">
    <property type="entry name" value="ABC2_membrane"/>
    <property type="match status" value="2"/>
</dbReference>
<feature type="compositionally biased region" description="Basic and acidic residues" evidence="9">
    <location>
        <begin position="1"/>
        <end position="11"/>
    </location>
</feature>
<dbReference type="InterPro" id="IPR034001">
    <property type="entry name" value="ABCG_PDR_1"/>
</dbReference>
<keyword evidence="7 10" id="KW-1133">Transmembrane helix</keyword>
<dbReference type="InterPro" id="IPR003593">
    <property type="entry name" value="AAA+_ATPase"/>
</dbReference>
<dbReference type="InterPro" id="IPR017871">
    <property type="entry name" value="ABC_transporter-like_CS"/>
</dbReference>
<evidence type="ECO:0000259" key="11">
    <source>
        <dbReference type="PROSITE" id="PS50893"/>
    </source>
</evidence>
<evidence type="ECO:0000256" key="9">
    <source>
        <dbReference type="SAM" id="MobiDB-lite"/>
    </source>
</evidence>
<reference evidence="12 13" key="1">
    <citation type="submission" date="2014-04" db="EMBL/GenBank/DDBJ databases">
        <authorList>
            <consortium name="DOE Joint Genome Institute"/>
            <person name="Kuo A."/>
            <person name="Martino E."/>
            <person name="Perotto S."/>
            <person name="Kohler A."/>
            <person name="Nagy L.G."/>
            <person name="Floudas D."/>
            <person name="Copeland A."/>
            <person name="Barry K.W."/>
            <person name="Cichocki N."/>
            <person name="Veneault-Fourrey C."/>
            <person name="LaButti K."/>
            <person name="Lindquist E.A."/>
            <person name="Lipzen A."/>
            <person name="Lundell T."/>
            <person name="Morin E."/>
            <person name="Murat C."/>
            <person name="Sun H."/>
            <person name="Tunlid A."/>
            <person name="Henrissat B."/>
            <person name="Grigoriev I.V."/>
            <person name="Hibbett D.S."/>
            <person name="Martin F."/>
            <person name="Nordberg H.P."/>
            <person name="Cantor M.N."/>
            <person name="Hua S.X."/>
        </authorList>
    </citation>
    <scope>NUCLEOTIDE SEQUENCE [LARGE SCALE GENOMIC DNA]</scope>
    <source>
        <strain evidence="12 13">Zn</strain>
    </source>
</reference>
<evidence type="ECO:0000256" key="3">
    <source>
        <dbReference type="ARBA" id="ARBA00022448"/>
    </source>
</evidence>
<dbReference type="GO" id="GO:0140359">
    <property type="term" value="F:ABC-type transporter activity"/>
    <property type="evidence" value="ECO:0007669"/>
    <property type="project" value="InterPro"/>
</dbReference>
<evidence type="ECO:0000313" key="13">
    <source>
        <dbReference type="Proteomes" id="UP000054321"/>
    </source>
</evidence>
<dbReference type="InterPro" id="IPR034003">
    <property type="entry name" value="ABCG_PDR_2"/>
</dbReference>
<reference evidence="13" key="2">
    <citation type="submission" date="2015-01" db="EMBL/GenBank/DDBJ databases">
        <title>Evolutionary Origins and Diversification of the Mycorrhizal Mutualists.</title>
        <authorList>
            <consortium name="DOE Joint Genome Institute"/>
            <consortium name="Mycorrhizal Genomics Consortium"/>
            <person name="Kohler A."/>
            <person name="Kuo A."/>
            <person name="Nagy L.G."/>
            <person name="Floudas D."/>
            <person name="Copeland A."/>
            <person name="Barry K.W."/>
            <person name="Cichocki N."/>
            <person name="Veneault-Fourrey C."/>
            <person name="LaButti K."/>
            <person name="Lindquist E.A."/>
            <person name="Lipzen A."/>
            <person name="Lundell T."/>
            <person name="Morin E."/>
            <person name="Murat C."/>
            <person name="Riley R."/>
            <person name="Ohm R."/>
            <person name="Sun H."/>
            <person name="Tunlid A."/>
            <person name="Henrissat B."/>
            <person name="Grigoriev I.V."/>
            <person name="Hibbett D.S."/>
            <person name="Martin F."/>
        </authorList>
    </citation>
    <scope>NUCLEOTIDE SEQUENCE [LARGE SCALE GENOMIC DNA]</scope>
    <source>
        <strain evidence="13">Zn</strain>
    </source>
</reference>
<name>A0A0C3HDU6_OIDMZ</name>
<feature type="transmembrane region" description="Helical" evidence="10">
    <location>
        <begin position="731"/>
        <end position="751"/>
    </location>
</feature>
<dbReference type="InterPro" id="IPR010929">
    <property type="entry name" value="PDR_CDR_ABC"/>
</dbReference>
<dbReference type="Proteomes" id="UP000054321">
    <property type="component" value="Unassembled WGS sequence"/>
</dbReference>
<protein>
    <recommendedName>
        <fullName evidence="11">ABC transporter domain-containing protein</fullName>
    </recommendedName>
</protein>
<dbReference type="SMART" id="SM00382">
    <property type="entry name" value="AAA"/>
    <property type="match status" value="2"/>
</dbReference>
<keyword evidence="4 10" id="KW-0812">Transmembrane</keyword>
<comment type="subcellular location">
    <subcellularLocation>
        <location evidence="1">Membrane</location>
        <topology evidence="1">Multi-pass membrane protein</topology>
    </subcellularLocation>
</comment>
<dbReference type="InterPro" id="IPR003439">
    <property type="entry name" value="ABC_transporter-like_ATP-bd"/>
</dbReference>
<keyword evidence="3" id="KW-0813">Transport</keyword>
<dbReference type="FunFam" id="3.40.50.300:FF:000881">
    <property type="entry name" value="ABC multidrug transporter A-1"/>
    <property type="match status" value="1"/>
</dbReference>
<evidence type="ECO:0000256" key="1">
    <source>
        <dbReference type="ARBA" id="ARBA00004141"/>
    </source>
</evidence>
<evidence type="ECO:0000256" key="2">
    <source>
        <dbReference type="ARBA" id="ARBA00006012"/>
    </source>
</evidence>
<keyword evidence="5" id="KW-0547">Nucleotide-binding</keyword>
<feature type="transmembrane region" description="Helical" evidence="10">
    <location>
        <begin position="518"/>
        <end position="540"/>
    </location>
</feature>